<organism evidence="4 5">
    <name type="scientific">Sedimentibacter saalensis</name>
    <dbReference type="NCBI Taxonomy" id="130788"/>
    <lineage>
        <taxon>Bacteria</taxon>
        <taxon>Bacillati</taxon>
        <taxon>Bacillota</taxon>
        <taxon>Tissierellia</taxon>
        <taxon>Sedimentibacter</taxon>
    </lineage>
</organism>
<evidence type="ECO:0000259" key="3">
    <source>
        <dbReference type="PROSITE" id="PS50977"/>
    </source>
</evidence>
<feature type="domain" description="HTH tetR-type" evidence="3">
    <location>
        <begin position="9"/>
        <end position="69"/>
    </location>
</feature>
<keyword evidence="1 2" id="KW-0238">DNA-binding</keyword>
<dbReference type="AlphaFoldDB" id="A0A562J4X8"/>
<dbReference type="Proteomes" id="UP000315343">
    <property type="component" value="Unassembled WGS sequence"/>
</dbReference>
<dbReference type="Pfam" id="PF00440">
    <property type="entry name" value="TetR_N"/>
    <property type="match status" value="1"/>
</dbReference>
<protein>
    <submittedName>
        <fullName evidence="4">TetR family transcriptional regulator</fullName>
    </submittedName>
</protein>
<dbReference type="InterPro" id="IPR001647">
    <property type="entry name" value="HTH_TetR"/>
</dbReference>
<dbReference type="InterPro" id="IPR009057">
    <property type="entry name" value="Homeodomain-like_sf"/>
</dbReference>
<dbReference type="InterPro" id="IPR050624">
    <property type="entry name" value="HTH-type_Tx_Regulator"/>
</dbReference>
<evidence type="ECO:0000313" key="5">
    <source>
        <dbReference type="Proteomes" id="UP000315343"/>
    </source>
</evidence>
<accession>A0A562J4X8</accession>
<dbReference type="PANTHER" id="PTHR43479">
    <property type="entry name" value="ACREF/ENVCD OPERON REPRESSOR-RELATED"/>
    <property type="match status" value="1"/>
</dbReference>
<name>A0A562J4X8_9FIRM</name>
<dbReference type="PRINTS" id="PR00455">
    <property type="entry name" value="HTHTETR"/>
</dbReference>
<evidence type="ECO:0000256" key="2">
    <source>
        <dbReference type="PROSITE-ProRule" id="PRU00335"/>
    </source>
</evidence>
<proteinExistence type="predicted"/>
<dbReference type="SUPFAM" id="SSF46689">
    <property type="entry name" value="Homeodomain-like"/>
    <property type="match status" value="1"/>
</dbReference>
<gene>
    <name evidence="4" type="ORF">LY60_03072</name>
</gene>
<reference evidence="4 5" key="1">
    <citation type="submission" date="2019-07" db="EMBL/GenBank/DDBJ databases">
        <title>Genomic Encyclopedia of Type Strains, Phase I: the one thousand microbial genomes (KMG-I) project.</title>
        <authorList>
            <person name="Kyrpides N."/>
        </authorList>
    </citation>
    <scope>NUCLEOTIDE SEQUENCE [LARGE SCALE GENOMIC DNA]</scope>
    <source>
        <strain evidence="4 5">DSM 13558</strain>
    </source>
</reference>
<evidence type="ECO:0000256" key="1">
    <source>
        <dbReference type="ARBA" id="ARBA00023125"/>
    </source>
</evidence>
<feature type="DNA-binding region" description="H-T-H motif" evidence="2">
    <location>
        <begin position="32"/>
        <end position="51"/>
    </location>
</feature>
<sequence>MNGFEIRRENKINDILNAALKLFSMYGIKKVSIAEIAKSANVSQVSIYNFFESKENLARQAFFKIMDDIMIDMKALVESDLSFKEKINKMHFISTNSSNTFIEIFNQIDFIKDPLIQKFLDEYGENKTIPLLMQLIDQGKLEGDLDTDISPESILIYIHAVNKALQSNLDQKVRSDLGKLFFYGIFKTSK</sequence>
<dbReference type="GO" id="GO:0003677">
    <property type="term" value="F:DNA binding"/>
    <property type="evidence" value="ECO:0007669"/>
    <property type="project" value="UniProtKB-UniRule"/>
</dbReference>
<keyword evidence="5" id="KW-1185">Reference proteome</keyword>
<dbReference type="Gene3D" id="1.10.357.10">
    <property type="entry name" value="Tetracycline Repressor, domain 2"/>
    <property type="match status" value="1"/>
</dbReference>
<dbReference type="PROSITE" id="PS50977">
    <property type="entry name" value="HTH_TETR_2"/>
    <property type="match status" value="1"/>
</dbReference>
<evidence type="ECO:0000313" key="4">
    <source>
        <dbReference type="EMBL" id="TWH78230.1"/>
    </source>
</evidence>
<dbReference type="EMBL" id="VLKH01000010">
    <property type="protein sequence ID" value="TWH78230.1"/>
    <property type="molecule type" value="Genomic_DNA"/>
</dbReference>
<dbReference type="RefSeq" id="WP_170226259.1">
    <property type="nucleotide sequence ID" value="NZ_DAMBUX010000013.1"/>
</dbReference>
<comment type="caution">
    <text evidence="4">The sequence shown here is derived from an EMBL/GenBank/DDBJ whole genome shotgun (WGS) entry which is preliminary data.</text>
</comment>
<dbReference type="PANTHER" id="PTHR43479:SF21">
    <property type="entry name" value="TRANSCRIPTIONAL REGULATOR, TETR FAMILY"/>
    <property type="match status" value="1"/>
</dbReference>